<keyword evidence="4 10" id="KW-1133">Transmembrane helix</keyword>
<comment type="similarity">
    <text evidence="8">Belongs to the adenylyl cyclase class-4/guanylyl cyclase family.</text>
</comment>
<accession>A0ABY4BJG8</accession>
<dbReference type="SMART" id="SM00044">
    <property type="entry name" value="CYCc"/>
    <property type="match status" value="1"/>
</dbReference>
<dbReference type="InterPro" id="IPR018297">
    <property type="entry name" value="A/G_cyclase_CS"/>
</dbReference>
<keyword evidence="7" id="KW-0802">TPR repeat</keyword>
<comment type="subcellular location">
    <subcellularLocation>
        <location evidence="1">Membrane</location>
    </subcellularLocation>
</comment>
<feature type="domain" description="Guanylate cyclase" evidence="11">
    <location>
        <begin position="605"/>
        <end position="732"/>
    </location>
</feature>
<keyword evidence="5 10" id="KW-0472">Membrane</keyword>
<evidence type="ECO:0000256" key="7">
    <source>
        <dbReference type="PROSITE-ProRule" id="PRU00339"/>
    </source>
</evidence>
<evidence type="ECO:0000256" key="9">
    <source>
        <dbReference type="SAM" id="Coils"/>
    </source>
</evidence>
<dbReference type="RefSeq" id="WP_243577236.1">
    <property type="nucleotide sequence ID" value="NZ_CP094529.1"/>
</dbReference>
<dbReference type="InterPro" id="IPR011990">
    <property type="entry name" value="TPR-like_helical_dom_sf"/>
</dbReference>
<dbReference type="PANTHER" id="PTHR11920">
    <property type="entry name" value="GUANYLYL CYCLASE"/>
    <property type="match status" value="1"/>
</dbReference>
<dbReference type="InterPro" id="IPR050401">
    <property type="entry name" value="Cyclic_nucleotide_synthase"/>
</dbReference>
<dbReference type="PROSITE" id="PS00452">
    <property type="entry name" value="GUANYLATE_CYCLASE_1"/>
    <property type="match status" value="1"/>
</dbReference>
<dbReference type="PROSITE" id="PS50005">
    <property type="entry name" value="TPR"/>
    <property type="match status" value="1"/>
</dbReference>
<evidence type="ECO:0000259" key="11">
    <source>
        <dbReference type="PROSITE" id="PS50125"/>
    </source>
</evidence>
<feature type="coiled-coil region" evidence="9">
    <location>
        <begin position="458"/>
        <end position="493"/>
    </location>
</feature>
<evidence type="ECO:0000313" key="12">
    <source>
        <dbReference type="EMBL" id="UOE39054.1"/>
    </source>
</evidence>
<dbReference type="Proteomes" id="UP000831068">
    <property type="component" value="Chromosome"/>
</dbReference>
<keyword evidence="13" id="KW-1185">Reference proteome</keyword>
<protein>
    <submittedName>
        <fullName evidence="12">Tetratricopeptide repeat protein</fullName>
    </submittedName>
</protein>
<dbReference type="PROSITE" id="PS50125">
    <property type="entry name" value="GUANYLATE_CYCLASE_2"/>
    <property type="match status" value="1"/>
</dbReference>
<dbReference type="PANTHER" id="PTHR11920:SF335">
    <property type="entry name" value="GUANYLATE CYCLASE"/>
    <property type="match status" value="1"/>
</dbReference>
<evidence type="ECO:0000256" key="2">
    <source>
        <dbReference type="ARBA" id="ARBA00022692"/>
    </source>
</evidence>
<dbReference type="SMART" id="SM00028">
    <property type="entry name" value="TPR"/>
    <property type="match status" value="3"/>
</dbReference>
<keyword evidence="9" id="KW-0175">Coiled coil</keyword>
<evidence type="ECO:0000256" key="8">
    <source>
        <dbReference type="RuleBase" id="RU000405"/>
    </source>
</evidence>
<dbReference type="InterPro" id="IPR029787">
    <property type="entry name" value="Nucleotide_cyclase"/>
</dbReference>
<proteinExistence type="inferred from homology"/>
<evidence type="ECO:0000256" key="3">
    <source>
        <dbReference type="ARBA" id="ARBA00022741"/>
    </source>
</evidence>
<keyword evidence="2 10" id="KW-0812">Transmembrane</keyword>
<dbReference type="Gene3D" id="3.30.70.1230">
    <property type="entry name" value="Nucleotide cyclase"/>
    <property type="match status" value="1"/>
</dbReference>
<dbReference type="Pfam" id="PF13424">
    <property type="entry name" value="TPR_12"/>
    <property type="match status" value="1"/>
</dbReference>
<feature type="transmembrane region" description="Helical" evidence="10">
    <location>
        <begin position="538"/>
        <end position="557"/>
    </location>
</feature>
<evidence type="ECO:0000256" key="6">
    <source>
        <dbReference type="ARBA" id="ARBA00023239"/>
    </source>
</evidence>
<evidence type="ECO:0000256" key="5">
    <source>
        <dbReference type="ARBA" id="ARBA00023136"/>
    </source>
</evidence>
<dbReference type="EMBL" id="CP094529">
    <property type="protein sequence ID" value="UOE39054.1"/>
    <property type="molecule type" value="Genomic_DNA"/>
</dbReference>
<dbReference type="SUPFAM" id="SSF55073">
    <property type="entry name" value="Nucleotide cyclase"/>
    <property type="match status" value="1"/>
</dbReference>
<evidence type="ECO:0000256" key="4">
    <source>
        <dbReference type="ARBA" id="ARBA00022989"/>
    </source>
</evidence>
<dbReference type="InterPro" id="IPR019734">
    <property type="entry name" value="TPR_rpt"/>
</dbReference>
<dbReference type="SUPFAM" id="SSF48452">
    <property type="entry name" value="TPR-like"/>
    <property type="match status" value="1"/>
</dbReference>
<dbReference type="Gene3D" id="1.25.40.10">
    <property type="entry name" value="Tetratricopeptide repeat domain"/>
    <property type="match status" value="2"/>
</dbReference>
<feature type="repeat" description="TPR" evidence="7">
    <location>
        <begin position="207"/>
        <end position="240"/>
    </location>
</feature>
<sequence>MKKQYSLFFLIFLFSFGINFYHAQDSKEITSLKNKLNAAKIDIDRAKLSEEIANTYIDTKNIDSALVYGKISLSSYKKLNNIEQIGRSNLFIGNLLTQKMNISESEKYLIEAEKYLNKTENYDKRALNYYLLASVNSINKNSKVANEYCNLILNLDQQKRIKDKKLVLLAYQRLFQNNFAQENLVQGYKSLNTYIEFTKANFPEYLYQAYNLAGIFYLSNKDFRKSLKYFDESLTLANKSKDDFKIANSKMFIGNIYSETKQYEKARSFLEDSKQYFEKNKLNDNLKMIYYYLSDIDFKQKKYEKAETEINKSLALSSDKDPMYNYYVCQKGLINLNGLLDENIDFKTNLEKQNELKNLIRLQSQNLDYFENQKTIVASEIFIQNYEALYKAYEKLGNYEKALFYLKKFDAKSEETYGLEKMKSFADTQSDFELQEQKAKIELQEQTKRFQLQKEIELKALKFEYEKKQAAAKTEEERRRLLLEEDLKRKEIQIKYEEQQKAANLKFLKEKEISKINQEKKDAVAKAELETSKSEKNMWAIGAALSLLLLGFAGYSYNQKRKDNKKIAEEKQKSENLLLNILPHEVAEELKEKGTTRAKHFDEVSVIFTDFVNFTANSEKIGVQEVLNELNICFTEFDSIMEKHGLEKIKTIGDAYLAVSGLPVSNKEHAKNAVKASLEILSYIQQRKLQHPNALDIRIGIHSGPLIAGIVGVKKFAYDIWGDTVNTAARMEQNSASGKLNISEATYQLVKDDFAFEYRGKIETKGKGAMDMYFVSPS</sequence>
<dbReference type="InterPro" id="IPR001054">
    <property type="entry name" value="A/G_cyclase"/>
</dbReference>
<name>A0ABY4BJG8_9FLAO</name>
<keyword evidence="6 8" id="KW-0456">Lyase</keyword>
<dbReference type="Pfam" id="PF00211">
    <property type="entry name" value="Guanylate_cyc"/>
    <property type="match status" value="1"/>
</dbReference>
<keyword evidence="3" id="KW-0547">Nucleotide-binding</keyword>
<evidence type="ECO:0000313" key="13">
    <source>
        <dbReference type="Proteomes" id="UP000831068"/>
    </source>
</evidence>
<evidence type="ECO:0000256" key="10">
    <source>
        <dbReference type="SAM" id="Phobius"/>
    </source>
</evidence>
<dbReference type="CDD" id="cd07302">
    <property type="entry name" value="CHD"/>
    <property type="match status" value="1"/>
</dbReference>
<evidence type="ECO:0000256" key="1">
    <source>
        <dbReference type="ARBA" id="ARBA00004370"/>
    </source>
</evidence>
<gene>
    <name evidence="12" type="ORF">MTP08_04600</name>
</gene>
<organism evidence="12 13">
    <name type="scientific">Chryseobacterium oryzae</name>
    <dbReference type="NCBI Taxonomy" id="2929799"/>
    <lineage>
        <taxon>Bacteria</taxon>
        <taxon>Pseudomonadati</taxon>
        <taxon>Bacteroidota</taxon>
        <taxon>Flavobacteriia</taxon>
        <taxon>Flavobacteriales</taxon>
        <taxon>Weeksellaceae</taxon>
        <taxon>Chryseobacterium group</taxon>
        <taxon>Chryseobacterium</taxon>
    </lineage>
</organism>
<reference evidence="12 13" key="1">
    <citation type="submission" date="2022-03" db="EMBL/GenBank/DDBJ databases">
        <title>Chryseobacterium sp. isolated from the Andong Sikhe.</title>
        <authorList>
            <person name="Won M."/>
            <person name="Kim S.-J."/>
            <person name="Kwon S.-W."/>
        </authorList>
    </citation>
    <scope>NUCLEOTIDE SEQUENCE [LARGE SCALE GENOMIC DNA]</scope>
    <source>
        <strain evidence="12 13">ADR-1</strain>
    </source>
</reference>